<gene>
    <name evidence="1" type="ORF">DILT_LOCUS14002</name>
</gene>
<keyword evidence="2" id="KW-1185">Reference proteome</keyword>
<dbReference type="EMBL" id="UYRU01072387">
    <property type="protein sequence ID" value="VDN22197.1"/>
    <property type="molecule type" value="Genomic_DNA"/>
</dbReference>
<dbReference type="Proteomes" id="UP000281553">
    <property type="component" value="Unassembled WGS sequence"/>
</dbReference>
<evidence type="ECO:0000313" key="2">
    <source>
        <dbReference type="Proteomes" id="UP000281553"/>
    </source>
</evidence>
<reference evidence="1 2" key="1">
    <citation type="submission" date="2018-11" db="EMBL/GenBank/DDBJ databases">
        <authorList>
            <consortium name="Pathogen Informatics"/>
        </authorList>
    </citation>
    <scope>NUCLEOTIDE SEQUENCE [LARGE SCALE GENOMIC DNA]</scope>
</reference>
<name>A0A3P7MF92_DIBLA</name>
<organism evidence="1 2">
    <name type="scientific">Dibothriocephalus latus</name>
    <name type="common">Fish tapeworm</name>
    <name type="synonym">Diphyllobothrium latum</name>
    <dbReference type="NCBI Taxonomy" id="60516"/>
    <lineage>
        <taxon>Eukaryota</taxon>
        <taxon>Metazoa</taxon>
        <taxon>Spiralia</taxon>
        <taxon>Lophotrochozoa</taxon>
        <taxon>Platyhelminthes</taxon>
        <taxon>Cestoda</taxon>
        <taxon>Eucestoda</taxon>
        <taxon>Diphyllobothriidea</taxon>
        <taxon>Diphyllobothriidae</taxon>
        <taxon>Dibothriocephalus</taxon>
    </lineage>
</organism>
<dbReference type="AlphaFoldDB" id="A0A3P7MF92"/>
<evidence type="ECO:0000313" key="1">
    <source>
        <dbReference type="EMBL" id="VDN22197.1"/>
    </source>
</evidence>
<sequence length="185" mass="20413">MSAETSAYRLIPPQIFINSLGHSASTPGIPSEVNVLQVLSYESTICTSVIQDQARSTSANWVSETLFVASEFRPTAHPPPRIFRLPSGADDVSPSPSLDCVQRTSLWTESKCPPNTLRALLGGERIQEMQDAGDHIDMSLQSNAIVEDVPLGKSAVPNKKHKRWRQRLTSFFRSLCCWRSTSAVD</sequence>
<protein>
    <submittedName>
        <fullName evidence="1">Uncharacterized protein</fullName>
    </submittedName>
</protein>
<accession>A0A3P7MF92</accession>
<proteinExistence type="predicted"/>